<dbReference type="Pfam" id="PF13404">
    <property type="entry name" value="HTH_AsnC-type"/>
    <property type="match status" value="1"/>
</dbReference>
<reference evidence="5 6" key="1">
    <citation type="submission" date="2018-03" db="EMBL/GenBank/DDBJ databases">
        <title>Streptomyces dioscori sp. nov., a novel endophytic actinobacterium isolated from bulbil of Dioscorea bulbifera L.</title>
        <authorList>
            <person name="Zhikuan W."/>
        </authorList>
    </citation>
    <scope>NUCLEOTIDE SEQUENCE [LARGE SCALE GENOMIC DNA]</scope>
    <source>
        <strain evidence="5 6">A217</strain>
    </source>
</reference>
<dbReference type="InterPro" id="IPR036390">
    <property type="entry name" value="WH_DNA-bd_sf"/>
</dbReference>
<dbReference type="PROSITE" id="PS00519">
    <property type="entry name" value="HTH_ASNC_1"/>
    <property type="match status" value="1"/>
</dbReference>
<dbReference type="InterPro" id="IPR019887">
    <property type="entry name" value="Tscrpt_reg_AsnC/Lrp_C"/>
</dbReference>
<dbReference type="PANTHER" id="PTHR30154:SF45">
    <property type="entry name" value="TRANSCRIPTIONAL REGULATORY PROTEIN (PROBABLY ASNC-FAMILY)-RELATED"/>
    <property type="match status" value="1"/>
</dbReference>
<dbReference type="CDD" id="cd00090">
    <property type="entry name" value="HTH_ARSR"/>
    <property type="match status" value="1"/>
</dbReference>
<keyword evidence="6" id="KW-1185">Reference proteome</keyword>
<gene>
    <name evidence="5" type="ORF">C6Y14_00125</name>
</gene>
<dbReference type="Proteomes" id="UP000240429">
    <property type="component" value="Unassembled WGS sequence"/>
</dbReference>
<dbReference type="PANTHER" id="PTHR30154">
    <property type="entry name" value="LEUCINE-RESPONSIVE REGULATORY PROTEIN"/>
    <property type="match status" value="1"/>
</dbReference>
<evidence type="ECO:0000313" key="6">
    <source>
        <dbReference type="Proteomes" id="UP000240429"/>
    </source>
</evidence>
<dbReference type="AlphaFoldDB" id="A0A2P8QEC4"/>
<accession>A0A2P8QEC4</accession>
<evidence type="ECO:0000256" key="2">
    <source>
        <dbReference type="ARBA" id="ARBA00023125"/>
    </source>
</evidence>
<dbReference type="EMBL" id="PYBJ01000001">
    <property type="protein sequence ID" value="PSM44601.1"/>
    <property type="molecule type" value="Genomic_DNA"/>
</dbReference>
<evidence type="ECO:0000256" key="1">
    <source>
        <dbReference type="ARBA" id="ARBA00023015"/>
    </source>
</evidence>
<keyword evidence="1" id="KW-0805">Transcription regulation</keyword>
<dbReference type="InterPro" id="IPR011991">
    <property type="entry name" value="ArsR-like_HTH"/>
</dbReference>
<dbReference type="OrthoDB" id="4379331at2"/>
<keyword evidence="2" id="KW-0238">DNA-binding</keyword>
<dbReference type="InterPro" id="IPR036388">
    <property type="entry name" value="WH-like_DNA-bd_sf"/>
</dbReference>
<organism evidence="5 6">
    <name type="scientific">Streptomyces dioscori</name>
    <dbReference type="NCBI Taxonomy" id="2109333"/>
    <lineage>
        <taxon>Bacteria</taxon>
        <taxon>Bacillati</taxon>
        <taxon>Actinomycetota</taxon>
        <taxon>Actinomycetes</taxon>
        <taxon>Kitasatosporales</taxon>
        <taxon>Streptomycetaceae</taxon>
        <taxon>Streptomyces</taxon>
        <taxon>Streptomyces aurantiacus group</taxon>
    </lineage>
</organism>
<dbReference type="PROSITE" id="PS50956">
    <property type="entry name" value="HTH_ASNC_2"/>
    <property type="match status" value="1"/>
</dbReference>
<dbReference type="InterPro" id="IPR019888">
    <property type="entry name" value="Tscrpt_reg_AsnC-like"/>
</dbReference>
<evidence type="ECO:0000259" key="4">
    <source>
        <dbReference type="PROSITE" id="PS50956"/>
    </source>
</evidence>
<name>A0A2P8QEC4_9ACTN</name>
<dbReference type="GO" id="GO:0043200">
    <property type="term" value="P:response to amino acid"/>
    <property type="evidence" value="ECO:0007669"/>
    <property type="project" value="TreeGrafter"/>
</dbReference>
<evidence type="ECO:0000313" key="5">
    <source>
        <dbReference type="EMBL" id="PSM44601.1"/>
    </source>
</evidence>
<dbReference type="Gene3D" id="1.10.10.10">
    <property type="entry name" value="Winged helix-like DNA-binding domain superfamily/Winged helix DNA-binding domain"/>
    <property type="match status" value="1"/>
</dbReference>
<dbReference type="SMART" id="SM00344">
    <property type="entry name" value="HTH_ASNC"/>
    <property type="match status" value="1"/>
</dbReference>
<dbReference type="SUPFAM" id="SSF46785">
    <property type="entry name" value="Winged helix' DNA-binding domain"/>
    <property type="match status" value="1"/>
</dbReference>
<keyword evidence="3" id="KW-0804">Transcription</keyword>
<dbReference type="GO" id="GO:0005829">
    <property type="term" value="C:cytosol"/>
    <property type="evidence" value="ECO:0007669"/>
    <property type="project" value="TreeGrafter"/>
</dbReference>
<comment type="caution">
    <text evidence="5">The sequence shown here is derived from an EMBL/GenBank/DDBJ whole genome shotgun (WGS) entry which is preliminary data.</text>
</comment>
<protein>
    <submittedName>
        <fullName evidence="5">AsnC family transcriptional regulator</fullName>
    </submittedName>
</protein>
<dbReference type="Gene3D" id="3.30.70.920">
    <property type="match status" value="1"/>
</dbReference>
<dbReference type="InterPro" id="IPR000485">
    <property type="entry name" value="AsnC-type_HTH_dom"/>
</dbReference>
<dbReference type="PRINTS" id="PR00033">
    <property type="entry name" value="HTHASNC"/>
</dbReference>
<feature type="domain" description="HTH asnC-type" evidence="4">
    <location>
        <begin position="9"/>
        <end position="70"/>
    </location>
</feature>
<dbReference type="SUPFAM" id="SSF54909">
    <property type="entry name" value="Dimeric alpha+beta barrel"/>
    <property type="match status" value="1"/>
</dbReference>
<sequence>MLPLGKCAMDSIDERILGLLRTNARMPVSEIARTVGLSAAPVGRRIERLESEGVIRGYVTLVSDAAVGELEAFTEIRLAGDVDTREIEGIARQVPEVQQYYTIAGDPDALLRFRVRNVEHLQQVVNAIRRTGIVAGTKTLIVMSSWDRAQPFPSEGAHDKHT</sequence>
<proteinExistence type="predicted"/>
<dbReference type="Pfam" id="PF01037">
    <property type="entry name" value="AsnC_trans_reg"/>
    <property type="match status" value="1"/>
</dbReference>
<dbReference type="InterPro" id="IPR011008">
    <property type="entry name" value="Dimeric_a/b-barrel"/>
</dbReference>
<dbReference type="GO" id="GO:0043565">
    <property type="term" value="F:sequence-specific DNA binding"/>
    <property type="evidence" value="ECO:0007669"/>
    <property type="project" value="InterPro"/>
</dbReference>
<evidence type="ECO:0000256" key="3">
    <source>
        <dbReference type="ARBA" id="ARBA00023163"/>
    </source>
</evidence>
<dbReference type="InterPro" id="IPR019885">
    <property type="entry name" value="Tscrpt_reg_HTH_AsnC-type_CS"/>
</dbReference>